<keyword evidence="4" id="KW-1185">Reference proteome</keyword>
<dbReference type="AlphaFoldDB" id="A0AAD8Y425"/>
<name>A0AAD8Y425_9STRA</name>
<dbReference type="EMBL" id="JATAAI010000019">
    <property type="protein sequence ID" value="KAK1738813.1"/>
    <property type="molecule type" value="Genomic_DNA"/>
</dbReference>
<sequence length="273" mass="30156">MKSHLHLLVSANLMLALLRLSTLPGALSAEAEAEESKLQGAVAVNSLEDQISNFYFSEEEDAKIKENIERSRYGRMSGKSGKSIPSCTKRLLNDCYHVGRQVRRGYSLPSSVSVRSRGDSGFFREICRDVCDVRIPSEKYRGSSSKSNTSSDIIVRKSDKSDSDFSNVEGASEMEPSKAWDDDYDEDMMDIDTFGGNEDGDGDLLASIITVKGDSAGMTSIRAARLANRLIPLRCRERATVHLSSTVLFDAALHVGVQKFWLHSRIIPHCTPI</sequence>
<evidence type="ECO:0000256" key="2">
    <source>
        <dbReference type="SAM" id="SignalP"/>
    </source>
</evidence>
<protein>
    <submittedName>
        <fullName evidence="3">Uncharacterized protein</fullName>
    </submittedName>
</protein>
<comment type="caution">
    <text evidence="3">The sequence shown here is derived from an EMBL/GenBank/DDBJ whole genome shotgun (WGS) entry which is preliminary data.</text>
</comment>
<evidence type="ECO:0000313" key="4">
    <source>
        <dbReference type="Proteomes" id="UP001224775"/>
    </source>
</evidence>
<reference evidence="3" key="1">
    <citation type="submission" date="2023-06" db="EMBL/GenBank/DDBJ databases">
        <title>Survivors Of The Sea: Transcriptome response of Skeletonema marinoi to long-term dormancy.</title>
        <authorList>
            <person name="Pinder M.I.M."/>
            <person name="Kourtchenko O."/>
            <person name="Robertson E.K."/>
            <person name="Larsson T."/>
            <person name="Maumus F."/>
            <person name="Osuna-Cruz C.M."/>
            <person name="Vancaester E."/>
            <person name="Stenow R."/>
            <person name="Vandepoele K."/>
            <person name="Ploug H."/>
            <person name="Bruchert V."/>
            <person name="Godhe A."/>
            <person name="Topel M."/>
        </authorList>
    </citation>
    <scope>NUCLEOTIDE SEQUENCE</scope>
    <source>
        <strain evidence="3">R05AC</strain>
    </source>
</reference>
<feature type="chain" id="PRO_5042085642" evidence="2">
    <location>
        <begin position="29"/>
        <end position="273"/>
    </location>
</feature>
<feature type="compositionally biased region" description="Basic and acidic residues" evidence="1">
    <location>
        <begin position="154"/>
        <end position="163"/>
    </location>
</feature>
<keyword evidence="2" id="KW-0732">Signal</keyword>
<dbReference type="Proteomes" id="UP001224775">
    <property type="component" value="Unassembled WGS sequence"/>
</dbReference>
<feature type="signal peptide" evidence="2">
    <location>
        <begin position="1"/>
        <end position="28"/>
    </location>
</feature>
<evidence type="ECO:0000313" key="3">
    <source>
        <dbReference type="EMBL" id="KAK1738813.1"/>
    </source>
</evidence>
<gene>
    <name evidence="3" type="ORF">QTG54_010129</name>
</gene>
<evidence type="ECO:0000256" key="1">
    <source>
        <dbReference type="SAM" id="MobiDB-lite"/>
    </source>
</evidence>
<feature type="region of interest" description="Disordered" evidence="1">
    <location>
        <begin position="139"/>
        <end position="182"/>
    </location>
</feature>
<accession>A0AAD8Y425</accession>
<organism evidence="3 4">
    <name type="scientific">Skeletonema marinoi</name>
    <dbReference type="NCBI Taxonomy" id="267567"/>
    <lineage>
        <taxon>Eukaryota</taxon>
        <taxon>Sar</taxon>
        <taxon>Stramenopiles</taxon>
        <taxon>Ochrophyta</taxon>
        <taxon>Bacillariophyta</taxon>
        <taxon>Coscinodiscophyceae</taxon>
        <taxon>Thalassiosirophycidae</taxon>
        <taxon>Thalassiosirales</taxon>
        <taxon>Skeletonemataceae</taxon>
        <taxon>Skeletonema</taxon>
        <taxon>Skeletonema marinoi-dohrnii complex</taxon>
    </lineage>
</organism>
<proteinExistence type="predicted"/>